<feature type="region of interest" description="Disordered" evidence="4">
    <location>
        <begin position="1302"/>
        <end position="1325"/>
    </location>
</feature>
<evidence type="ECO:0000259" key="6">
    <source>
        <dbReference type="PROSITE" id="PS51319"/>
    </source>
</evidence>
<feature type="compositionally biased region" description="Basic and acidic residues" evidence="4">
    <location>
        <begin position="1097"/>
        <end position="1109"/>
    </location>
</feature>
<name>A0AB40BFN2_DIOCR</name>
<dbReference type="PROSITE" id="PS51038">
    <property type="entry name" value="BAH"/>
    <property type="match status" value="1"/>
</dbReference>
<comment type="subcellular location">
    <subcellularLocation>
        <location evidence="1 3">Nucleus</location>
    </subcellularLocation>
</comment>
<feature type="compositionally biased region" description="Basic and acidic residues" evidence="4">
    <location>
        <begin position="1"/>
        <end position="11"/>
    </location>
</feature>
<dbReference type="GO" id="GO:0003682">
    <property type="term" value="F:chromatin binding"/>
    <property type="evidence" value="ECO:0007669"/>
    <property type="project" value="InterPro"/>
</dbReference>
<evidence type="ECO:0000259" key="5">
    <source>
        <dbReference type="PROSITE" id="PS51038"/>
    </source>
</evidence>
<evidence type="ECO:0000256" key="2">
    <source>
        <dbReference type="ARBA" id="ARBA00023242"/>
    </source>
</evidence>
<feature type="compositionally biased region" description="Low complexity" evidence="4">
    <location>
        <begin position="640"/>
        <end position="652"/>
    </location>
</feature>
<dbReference type="SUPFAM" id="SSF47676">
    <property type="entry name" value="Conserved domain common to transcription factors TFIIS, elongin A, CRSP70"/>
    <property type="match status" value="1"/>
</dbReference>
<sequence>MHDGECEENNRRPQRRHMLQSPRAGPVASPVLDLKQDSTGFFVKDGRKIRVGDSALFQSGNAPPFIGLIRWFNTDNKEYPKLGVNWLYRKTDIKLSKGVLLEAAPNEVFYSFHRDEIPAASLLHPCKVAFLQKGVELPAGISSFVCRRVYDVSNKRLWWLTDQDYINEHQEEVDQLLDKTQLEMHAAVQSGGRSPKPSNVSSPPQQLKSVSDGAQNSGTSFPQQGKSKKRERSETEPIRRERSLKVEDVDSASSKLDSMIKSEIAKITEKGGLMNIEAVEKLVHLMQVDRGEKKLDLGGRVLLADVISSTEKDDCLGRFVLLRGVSVFDEWLQEAHRGKAGDGSSPKESDKSSEELVLALLRALDKLPVNLNALQTCNIGKSVNQLRGHKNLEIQKKARSLVETWKKRVNAEMAKINDAKSASSCQSVSWPAKQGFTEVSHVGNKRPSSIELVTKDPTTQPSACKSLPSKPSHLDAITKSSPAISGSPKTSSQSPVPLSCSSKDTVTKTTGSIGMPDVPLTAVKEEKSSSSSQSQNNSQSCSGDHLKTASSSYREDTRNLPTGSVIPSKTSGSTSRHRRSTNGLIGTSTSGSQKEINVKSGSLNRTTMMDKAGLTCERQPDSTIADHGNSHRLIVRLPNPGRSPARSASGGSFEDLSTTGSRGSSPGIADRIDHIDRTMKVNGDTCQANISAYAHTDPWHSVDSKEGIAISDEGVKPHATYEDKPCKNIDENGKFANVSRTSSSLGNEKEFSPHKTKMRNSFSSMNALIESCENEANASLSAGDVIGMNLLASVAAGELPKSELVSPPESPEGSPTIKDNEAKPRLKSENLLVQRHGQTSEDAADDPEMHEKSAHSLLGTDEQQHTANSASGDDKSVITLTENKLADECNGVYTASAGGNDVINSDGNHQHGEEAKTTGQVNDSLTDCKSKVRNPALDEKRSVDFVVAKIADDRVPDLACNTSCDGCDIQNAGDIQNAASVTKPEKMDVEDFTCACSSLDVPNQEPLRGGEVSALTEQQQPPLMPLHSAAIDTCGDASVSSGAENVQCLEKSGVFKAEKSNGSKGRNLFEPGDTETKERINLHSTTVAHPRSASTGKGHEDVSERKEVAEQSPSGSSKFEASSTTPALESEQSAKSTGSKVSGSDAARSEEQASTEASLALNAGLDCTSKVDFDLNEGFLGDDGQQSEPVAVAISVSSSAINLPGLPHFAESSMRSGSPAPITVAAPAKGPFVPPENLLKSKTEPGWKGSAATSAFRPAEPRKVLEMPLSTTDVPLSANIAGKQIRPALDIDLNVPDERVLEDVTSQSSAQTTGSESGGVSNRDVPMRMAGGLDLDLNKIDEGSDNGIFLANTSRRFEVPPMPVRPSQAGLANGNVSSFRDFDLNGPSTDEAGAEFGMHHQQAKNVSPIASLRMSKTDVNNTSSWFSPGNSYPAVAIPSFLHDRGEHPFPIVAAPGAQRISGSATSNTSYGTDIYRHPGLTSSPAMAFSHTSFSYAGFPYGSSYPVASNSFLGVPSTYGDSTAGAGPCFPTIPSQIMGPAASLSSHYNTRPPYVISLPESSTNSGAESSRKWSIPGLDLNAGPGSVDVDARGDRLSSAPRQLSIASSQAFVEEQSRIFPLAGGSLKRKEPEGGWDAERFAYKHPPWP</sequence>
<feature type="compositionally biased region" description="Low complexity" evidence="4">
    <location>
        <begin position="529"/>
        <end position="542"/>
    </location>
</feature>
<dbReference type="GO" id="GO:0005634">
    <property type="term" value="C:nucleus"/>
    <property type="evidence" value="ECO:0007669"/>
    <property type="project" value="UniProtKB-SubCell"/>
</dbReference>
<feature type="region of interest" description="Disordered" evidence="4">
    <location>
        <begin position="452"/>
        <end position="601"/>
    </location>
</feature>
<evidence type="ECO:0000313" key="7">
    <source>
        <dbReference type="Proteomes" id="UP001515500"/>
    </source>
</evidence>
<feature type="region of interest" description="Disordered" evidence="4">
    <location>
        <begin position="737"/>
        <end position="756"/>
    </location>
</feature>
<dbReference type="PANTHER" id="PTHR46548:SF1">
    <property type="entry name" value="BAH AND TFIIS DOMAIN-CONTAINING PROTEIN-RELATED"/>
    <property type="match status" value="1"/>
</dbReference>
<dbReference type="Pfam" id="PF08711">
    <property type="entry name" value="Med26"/>
    <property type="match status" value="1"/>
</dbReference>
<feature type="compositionally biased region" description="Polar residues" evidence="4">
    <location>
        <begin position="655"/>
        <end position="664"/>
    </location>
</feature>
<keyword evidence="2 3" id="KW-0539">Nucleus</keyword>
<feature type="compositionally biased region" description="Polar residues" evidence="4">
    <location>
        <begin position="503"/>
        <end position="512"/>
    </location>
</feature>
<gene>
    <name evidence="8" type="primary">LOC120261507</name>
</gene>
<dbReference type="Gene3D" id="1.20.930.10">
    <property type="entry name" value="Conserved domain common to transcription factors TFIIS, elongin A, CRSP70"/>
    <property type="match status" value="1"/>
</dbReference>
<dbReference type="InterPro" id="IPR001025">
    <property type="entry name" value="BAH_dom"/>
</dbReference>
<dbReference type="SMART" id="SM00509">
    <property type="entry name" value="TFS2N"/>
    <property type="match status" value="1"/>
</dbReference>
<feature type="region of interest" description="Disordered" evidence="4">
    <location>
        <begin position="185"/>
        <end position="252"/>
    </location>
</feature>
<dbReference type="GeneID" id="120261507"/>
<dbReference type="InterPro" id="IPR003617">
    <property type="entry name" value="TFIIS/CRSP70_N_sub"/>
</dbReference>
<feature type="compositionally biased region" description="Polar residues" evidence="4">
    <location>
        <begin position="582"/>
        <end position="601"/>
    </location>
</feature>
<dbReference type="Proteomes" id="UP001515500">
    <property type="component" value="Chromosome 5"/>
</dbReference>
<dbReference type="PROSITE" id="PS51319">
    <property type="entry name" value="TFIIS_N"/>
    <property type="match status" value="1"/>
</dbReference>
<dbReference type="PANTHER" id="PTHR46548">
    <property type="entry name" value="BAH AND TFIIS DOMAIN-CONTAINING PROTEIN-RELATED"/>
    <property type="match status" value="1"/>
</dbReference>
<feature type="compositionally biased region" description="Polar residues" evidence="4">
    <location>
        <begin position="1111"/>
        <end position="1142"/>
    </location>
</feature>
<evidence type="ECO:0000256" key="3">
    <source>
        <dbReference type="PROSITE-ProRule" id="PRU00649"/>
    </source>
</evidence>
<dbReference type="Pfam" id="PF01426">
    <property type="entry name" value="BAH"/>
    <property type="match status" value="1"/>
</dbReference>
<accession>A0AB40BFN2</accession>
<feature type="compositionally biased region" description="Polar residues" evidence="4">
    <location>
        <begin position="196"/>
        <end position="225"/>
    </location>
</feature>
<keyword evidence="7" id="KW-1185">Reference proteome</keyword>
<feature type="compositionally biased region" description="Polar residues" evidence="4">
    <location>
        <begin position="1082"/>
        <end position="1095"/>
    </location>
</feature>
<feature type="region of interest" description="Disordered" evidence="4">
    <location>
        <begin position="801"/>
        <end position="831"/>
    </location>
</feature>
<proteinExistence type="predicted"/>
<evidence type="ECO:0000313" key="8">
    <source>
        <dbReference type="RefSeq" id="XP_039125358.1"/>
    </source>
</evidence>
<dbReference type="InterPro" id="IPR035441">
    <property type="entry name" value="TFIIS/LEDGF_dom_sf"/>
</dbReference>
<organism evidence="7 8">
    <name type="scientific">Dioscorea cayennensis subsp. rotundata</name>
    <name type="common">White Guinea yam</name>
    <name type="synonym">Dioscorea rotundata</name>
    <dbReference type="NCBI Taxonomy" id="55577"/>
    <lineage>
        <taxon>Eukaryota</taxon>
        <taxon>Viridiplantae</taxon>
        <taxon>Streptophyta</taxon>
        <taxon>Embryophyta</taxon>
        <taxon>Tracheophyta</taxon>
        <taxon>Spermatophyta</taxon>
        <taxon>Magnoliopsida</taxon>
        <taxon>Liliopsida</taxon>
        <taxon>Dioscoreales</taxon>
        <taxon>Dioscoreaceae</taxon>
        <taxon>Dioscorea</taxon>
    </lineage>
</organism>
<feature type="compositionally biased region" description="Polar residues" evidence="4">
    <location>
        <begin position="478"/>
        <end position="490"/>
    </location>
</feature>
<dbReference type="InterPro" id="IPR043151">
    <property type="entry name" value="BAH_sf"/>
</dbReference>
<feature type="region of interest" description="Disordered" evidence="4">
    <location>
        <begin position="1059"/>
        <end position="1155"/>
    </location>
</feature>
<protein>
    <submittedName>
        <fullName evidence="8">Uncharacterized protein LOC120261507 isoform X1</fullName>
    </submittedName>
</protein>
<reference evidence="8" key="1">
    <citation type="submission" date="2025-08" db="UniProtKB">
        <authorList>
            <consortium name="RefSeq"/>
        </authorList>
    </citation>
    <scope>IDENTIFICATION</scope>
</reference>
<evidence type="ECO:0000256" key="4">
    <source>
        <dbReference type="SAM" id="MobiDB-lite"/>
    </source>
</evidence>
<dbReference type="SMART" id="SM00439">
    <property type="entry name" value="BAH"/>
    <property type="match status" value="1"/>
</dbReference>
<feature type="compositionally biased region" description="Low complexity" evidence="4">
    <location>
        <begin position="491"/>
        <end position="502"/>
    </location>
</feature>
<feature type="region of interest" description="Disordered" evidence="4">
    <location>
        <begin position="637"/>
        <end position="670"/>
    </location>
</feature>
<dbReference type="RefSeq" id="XP_039125358.1">
    <property type="nucleotide sequence ID" value="XM_039269424.1"/>
</dbReference>
<evidence type="ECO:0000256" key="1">
    <source>
        <dbReference type="ARBA" id="ARBA00004123"/>
    </source>
</evidence>
<feature type="compositionally biased region" description="Polar residues" evidence="4">
    <location>
        <begin position="1304"/>
        <end position="1320"/>
    </location>
</feature>
<dbReference type="InterPro" id="IPR017923">
    <property type="entry name" value="TFIIS_N"/>
</dbReference>
<feature type="domain" description="TFIIS N-terminal" evidence="6">
    <location>
        <begin position="333"/>
        <end position="412"/>
    </location>
</feature>
<feature type="compositionally biased region" description="Basic and acidic residues" evidence="4">
    <location>
        <begin position="818"/>
        <end position="828"/>
    </location>
</feature>
<feature type="region of interest" description="Disordered" evidence="4">
    <location>
        <begin position="1"/>
        <end position="29"/>
    </location>
</feature>
<dbReference type="Gene3D" id="2.30.30.490">
    <property type="match status" value="1"/>
</dbReference>
<feature type="domain" description="BAH" evidence="5">
    <location>
        <begin position="47"/>
        <end position="161"/>
    </location>
</feature>
<feature type="compositionally biased region" description="Basic and acidic residues" evidence="4">
    <location>
        <begin position="231"/>
        <end position="248"/>
    </location>
</feature>
<dbReference type="CDD" id="cd00183">
    <property type="entry name" value="TFIIS_I"/>
    <property type="match status" value="1"/>
</dbReference>